<dbReference type="GO" id="GO:0005634">
    <property type="term" value="C:nucleus"/>
    <property type="evidence" value="ECO:0007669"/>
    <property type="project" value="TreeGrafter"/>
</dbReference>
<dbReference type="Pfam" id="PF05368">
    <property type="entry name" value="NmrA"/>
    <property type="match status" value="1"/>
</dbReference>
<dbReference type="EMBL" id="KV878131">
    <property type="protein sequence ID" value="OJJ04298.1"/>
    <property type="molecule type" value="Genomic_DNA"/>
</dbReference>
<dbReference type="Proteomes" id="UP000184073">
    <property type="component" value="Unassembled WGS sequence"/>
</dbReference>
<dbReference type="AlphaFoldDB" id="A0A1L9PRZ2"/>
<proteinExistence type="inferred from homology"/>
<dbReference type="InterPro" id="IPR036291">
    <property type="entry name" value="NAD(P)-bd_dom_sf"/>
</dbReference>
<accession>A0A1L9PRZ2</accession>
<protein>
    <recommendedName>
        <fullName evidence="3">NmrA-like domain-containing protein</fullName>
    </recommendedName>
</protein>
<dbReference type="OrthoDB" id="3358371at2759"/>
<organism evidence="4 5">
    <name type="scientific">Aspergillus versicolor CBS 583.65</name>
    <dbReference type="NCBI Taxonomy" id="1036611"/>
    <lineage>
        <taxon>Eukaryota</taxon>
        <taxon>Fungi</taxon>
        <taxon>Dikarya</taxon>
        <taxon>Ascomycota</taxon>
        <taxon>Pezizomycotina</taxon>
        <taxon>Eurotiomycetes</taxon>
        <taxon>Eurotiomycetidae</taxon>
        <taxon>Eurotiales</taxon>
        <taxon>Aspergillaceae</taxon>
        <taxon>Aspergillus</taxon>
        <taxon>Aspergillus subgen. Nidulantes</taxon>
    </lineage>
</organism>
<dbReference type="InterPro" id="IPR051164">
    <property type="entry name" value="NmrA-like_oxidored"/>
</dbReference>
<dbReference type="RefSeq" id="XP_040670060.1">
    <property type="nucleotide sequence ID" value="XM_040812897.1"/>
</dbReference>
<dbReference type="PANTHER" id="PTHR42748">
    <property type="entry name" value="NITROGEN METABOLITE REPRESSION PROTEIN NMRA FAMILY MEMBER"/>
    <property type="match status" value="1"/>
</dbReference>
<sequence>MKLLTVVAATSQQGQSTIQSVLSDPQLRTEYTIRGTTRNPTSTASQTLLQKYNDGLELVTADVADLPSLVHAFTGAAVVFATSITVYDGRTYEHEVSNGHALADAAVAAGVPYIIYSTLPHAGNNSNGVLEHMGYFDGKAEAEAYIRSLKPGIKSAFVAPGCFMSNFKEMMAPRPVHGVHGVYALVTPVKPETRVPLIETRADFGKWVAAVLADLEAYEGKTLCCATGLYSFAEIVDVMSRVSGKKVVYRQVPEEVWKRFLPELMKDYIADMLRYFQDFGYYGDGTEEKVEWGAAQARGRLTTLEEYLKANPLRLR</sequence>
<keyword evidence="2" id="KW-0521">NADP</keyword>
<comment type="similarity">
    <text evidence="1">Belongs to the NmrA-type oxidoreductase family.</text>
</comment>
<dbReference type="PANTHER" id="PTHR42748:SF11">
    <property type="entry name" value="NMRA-LIKE DOMAIN-CONTAINING PROTEIN"/>
    <property type="match status" value="1"/>
</dbReference>
<evidence type="ECO:0000313" key="4">
    <source>
        <dbReference type="EMBL" id="OJJ04298.1"/>
    </source>
</evidence>
<keyword evidence="5" id="KW-1185">Reference proteome</keyword>
<evidence type="ECO:0000256" key="2">
    <source>
        <dbReference type="ARBA" id="ARBA00022857"/>
    </source>
</evidence>
<dbReference type="GeneID" id="63728408"/>
<dbReference type="VEuPathDB" id="FungiDB:ASPVEDRAFT_43770"/>
<dbReference type="STRING" id="1036611.A0A1L9PRZ2"/>
<reference evidence="5" key="1">
    <citation type="journal article" date="2017" name="Genome Biol.">
        <title>Comparative genomics reveals high biological diversity and specific adaptations in the industrially and medically important fungal genus Aspergillus.</title>
        <authorList>
            <person name="de Vries R.P."/>
            <person name="Riley R."/>
            <person name="Wiebenga A."/>
            <person name="Aguilar-Osorio G."/>
            <person name="Amillis S."/>
            <person name="Uchima C.A."/>
            <person name="Anderluh G."/>
            <person name="Asadollahi M."/>
            <person name="Askin M."/>
            <person name="Barry K."/>
            <person name="Battaglia E."/>
            <person name="Bayram O."/>
            <person name="Benocci T."/>
            <person name="Braus-Stromeyer S.A."/>
            <person name="Caldana C."/>
            <person name="Canovas D."/>
            <person name="Cerqueira G.C."/>
            <person name="Chen F."/>
            <person name="Chen W."/>
            <person name="Choi C."/>
            <person name="Clum A."/>
            <person name="Dos Santos R.A."/>
            <person name="Damasio A.R."/>
            <person name="Diallinas G."/>
            <person name="Emri T."/>
            <person name="Fekete E."/>
            <person name="Flipphi M."/>
            <person name="Freyberg S."/>
            <person name="Gallo A."/>
            <person name="Gournas C."/>
            <person name="Habgood R."/>
            <person name="Hainaut M."/>
            <person name="Harispe M.L."/>
            <person name="Henrissat B."/>
            <person name="Hilden K.S."/>
            <person name="Hope R."/>
            <person name="Hossain A."/>
            <person name="Karabika E."/>
            <person name="Karaffa L."/>
            <person name="Karanyi Z."/>
            <person name="Krasevec N."/>
            <person name="Kuo A."/>
            <person name="Kusch H."/>
            <person name="LaButti K."/>
            <person name="Lagendijk E.L."/>
            <person name="Lapidus A."/>
            <person name="Levasseur A."/>
            <person name="Lindquist E."/>
            <person name="Lipzen A."/>
            <person name="Logrieco A.F."/>
            <person name="MacCabe A."/>
            <person name="Maekelae M.R."/>
            <person name="Malavazi I."/>
            <person name="Melin P."/>
            <person name="Meyer V."/>
            <person name="Mielnichuk N."/>
            <person name="Miskei M."/>
            <person name="Molnar A.P."/>
            <person name="Mule G."/>
            <person name="Ngan C.Y."/>
            <person name="Orejas M."/>
            <person name="Orosz E."/>
            <person name="Ouedraogo J.P."/>
            <person name="Overkamp K.M."/>
            <person name="Park H.-S."/>
            <person name="Perrone G."/>
            <person name="Piumi F."/>
            <person name="Punt P.J."/>
            <person name="Ram A.F."/>
            <person name="Ramon A."/>
            <person name="Rauscher S."/>
            <person name="Record E."/>
            <person name="Riano-Pachon D.M."/>
            <person name="Robert V."/>
            <person name="Roehrig J."/>
            <person name="Ruller R."/>
            <person name="Salamov A."/>
            <person name="Salih N.S."/>
            <person name="Samson R.A."/>
            <person name="Sandor E."/>
            <person name="Sanguinetti M."/>
            <person name="Schuetze T."/>
            <person name="Sepcic K."/>
            <person name="Shelest E."/>
            <person name="Sherlock G."/>
            <person name="Sophianopoulou V."/>
            <person name="Squina F.M."/>
            <person name="Sun H."/>
            <person name="Susca A."/>
            <person name="Todd R.B."/>
            <person name="Tsang A."/>
            <person name="Unkles S.E."/>
            <person name="van de Wiele N."/>
            <person name="van Rossen-Uffink D."/>
            <person name="Oliveira J.V."/>
            <person name="Vesth T.C."/>
            <person name="Visser J."/>
            <person name="Yu J.-H."/>
            <person name="Zhou M."/>
            <person name="Andersen M.R."/>
            <person name="Archer D.B."/>
            <person name="Baker S.E."/>
            <person name="Benoit I."/>
            <person name="Brakhage A.A."/>
            <person name="Braus G.H."/>
            <person name="Fischer R."/>
            <person name="Frisvad J.C."/>
            <person name="Goldman G.H."/>
            <person name="Houbraken J."/>
            <person name="Oakley B."/>
            <person name="Pocsi I."/>
            <person name="Scazzocchio C."/>
            <person name="Seiboth B."/>
            <person name="vanKuyk P.A."/>
            <person name="Wortman J."/>
            <person name="Dyer P.S."/>
            <person name="Grigoriev I.V."/>
        </authorList>
    </citation>
    <scope>NUCLEOTIDE SEQUENCE [LARGE SCALE GENOMIC DNA]</scope>
    <source>
        <strain evidence="5">CBS 583.65</strain>
    </source>
</reference>
<evidence type="ECO:0000313" key="5">
    <source>
        <dbReference type="Proteomes" id="UP000184073"/>
    </source>
</evidence>
<evidence type="ECO:0000256" key="1">
    <source>
        <dbReference type="ARBA" id="ARBA00006328"/>
    </source>
</evidence>
<gene>
    <name evidence="4" type="ORF">ASPVEDRAFT_43770</name>
</gene>
<dbReference type="Gene3D" id="3.90.25.10">
    <property type="entry name" value="UDP-galactose 4-epimerase, domain 1"/>
    <property type="match status" value="1"/>
</dbReference>
<name>A0A1L9PRZ2_ASPVE</name>
<feature type="domain" description="NmrA-like" evidence="3">
    <location>
        <begin position="2"/>
        <end position="308"/>
    </location>
</feature>
<dbReference type="Gene3D" id="3.40.50.720">
    <property type="entry name" value="NAD(P)-binding Rossmann-like Domain"/>
    <property type="match status" value="1"/>
</dbReference>
<dbReference type="SUPFAM" id="SSF51735">
    <property type="entry name" value="NAD(P)-binding Rossmann-fold domains"/>
    <property type="match status" value="1"/>
</dbReference>
<evidence type="ECO:0000259" key="3">
    <source>
        <dbReference type="Pfam" id="PF05368"/>
    </source>
</evidence>
<dbReference type="InterPro" id="IPR008030">
    <property type="entry name" value="NmrA-like"/>
</dbReference>